<name>A0A0D2QEW5_GOSRA</name>
<gene>
    <name evidence="2" type="ORF">B456_009G129800</name>
    <name evidence="3" type="ORF">Gorai_011742</name>
</gene>
<dbReference type="Proteomes" id="UP000593578">
    <property type="component" value="Unassembled WGS sequence"/>
</dbReference>
<evidence type="ECO:0000313" key="3">
    <source>
        <dbReference type="EMBL" id="MBA0594852.1"/>
    </source>
</evidence>
<dbReference type="PANTHER" id="PTHR31197:SF29">
    <property type="entry name" value="C2H2-TYPE DOMAIN-CONTAINING PROTEIN"/>
    <property type="match status" value="1"/>
</dbReference>
<dbReference type="EMBL" id="CM001748">
    <property type="protein sequence ID" value="KJB56617.1"/>
    <property type="molecule type" value="Genomic_DNA"/>
</dbReference>
<dbReference type="AlphaFoldDB" id="A0A0D2QEW5"/>
<dbReference type="STRING" id="29730.A0A0D2QEW5"/>
<dbReference type="OMA" id="FMNSKAR"/>
<keyword evidence="4" id="KW-1185">Reference proteome</keyword>
<evidence type="ECO:0000256" key="1">
    <source>
        <dbReference type="SAM" id="MobiDB-lite"/>
    </source>
</evidence>
<reference evidence="2 4" key="1">
    <citation type="journal article" date="2012" name="Nature">
        <title>Repeated polyploidization of Gossypium genomes and the evolution of spinnable cotton fibres.</title>
        <authorList>
            <person name="Paterson A.H."/>
            <person name="Wendel J.F."/>
            <person name="Gundlach H."/>
            <person name="Guo H."/>
            <person name="Jenkins J."/>
            <person name="Jin D."/>
            <person name="Llewellyn D."/>
            <person name="Showmaker K.C."/>
            <person name="Shu S."/>
            <person name="Udall J."/>
            <person name="Yoo M.J."/>
            <person name="Byers R."/>
            <person name="Chen W."/>
            <person name="Doron-Faigenboim A."/>
            <person name="Duke M.V."/>
            <person name="Gong L."/>
            <person name="Grimwood J."/>
            <person name="Grover C."/>
            <person name="Grupp K."/>
            <person name="Hu G."/>
            <person name="Lee T.H."/>
            <person name="Li J."/>
            <person name="Lin L."/>
            <person name="Liu T."/>
            <person name="Marler B.S."/>
            <person name="Page J.T."/>
            <person name="Roberts A.W."/>
            <person name="Romanel E."/>
            <person name="Sanders W.S."/>
            <person name="Szadkowski E."/>
            <person name="Tan X."/>
            <person name="Tang H."/>
            <person name="Xu C."/>
            <person name="Wang J."/>
            <person name="Wang Z."/>
            <person name="Zhang D."/>
            <person name="Zhang L."/>
            <person name="Ashrafi H."/>
            <person name="Bedon F."/>
            <person name="Bowers J.E."/>
            <person name="Brubaker C.L."/>
            <person name="Chee P.W."/>
            <person name="Das S."/>
            <person name="Gingle A.R."/>
            <person name="Haigler C.H."/>
            <person name="Harker D."/>
            <person name="Hoffmann L.V."/>
            <person name="Hovav R."/>
            <person name="Jones D.C."/>
            <person name="Lemke C."/>
            <person name="Mansoor S."/>
            <person name="ur Rahman M."/>
            <person name="Rainville L.N."/>
            <person name="Rambani A."/>
            <person name="Reddy U.K."/>
            <person name="Rong J.K."/>
            <person name="Saranga Y."/>
            <person name="Scheffler B.E."/>
            <person name="Scheffler J.A."/>
            <person name="Stelly D.M."/>
            <person name="Triplett B.A."/>
            <person name="Van Deynze A."/>
            <person name="Vaslin M.F."/>
            <person name="Waghmare V.N."/>
            <person name="Walford S.A."/>
            <person name="Wright R.J."/>
            <person name="Zaki E.A."/>
            <person name="Zhang T."/>
            <person name="Dennis E.S."/>
            <person name="Mayer K.F."/>
            <person name="Peterson D.G."/>
            <person name="Rokhsar D.S."/>
            <person name="Wang X."/>
            <person name="Schmutz J."/>
        </authorList>
    </citation>
    <scope>NUCLEOTIDE SEQUENCE [LARGE SCALE GENOMIC DNA]</scope>
</reference>
<dbReference type="InterPro" id="IPR012866">
    <property type="entry name" value="DUF1644"/>
</dbReference>
<dbReference type="InterPro" id="IPR013083">
    <property type="entry name" value="Znf_RING/FYVE/PHD"/>
</dbReference>
<reference evidence="3" key="3">
    <citation type="submission" date="2020-04" db="EMBL/GenBank/DDBJ databases">
        <authorList>
            <person name="Grover C.E."/>
            <person name="Arick M.A. II"/>
            <person name="Thrash A."/>
            <person name="Conover J.L."/>
            <person name="Sanders W.S."/>
            <person name="Peterson D.G."/>
            <person name="Scheffler J.A."/>
            <person name="Scheffler B.E."/>
            <person name="Wendel J.F."/>
        </authorList>
    </citation>
    <scope>NUCLEOTIDE SEQUENCE</scope>
    <source>
        <strain evidence="3">8</strain>
        <tissue evidence="3">Leaf</tissue>
    </source>
</reference>
<organism evidence="2 4">
    <name type="scientific">Gossypium raimondii</name>
    <name type="common">Peruvian cotton</name>
    <name type="synonym">Gossypium klotzschianum subsp. raimondii</name>
    <dbReference type="NCBI Taxonomy" id="29730"/>
    <lineage>
        <taxon>Eukaryota</taxon>
        <taxon>Viridiplantae</taxon>
        <taxon>Streptophyta</taxon>
        <taxon>Embryophyta</taxon>
        <taxon>Tracheophyta</taxon>
        <taxon>Spermatophyta</taxon>
        <taxon>Magnoliopsida</taxon>
        <taxon>eudicotyledons</taxon>
        <taxon>Gunneridae</taxon>
        <taxon>Pentapetalae</taxon>
        <taxon>rosids</taxon>
        <taxon>malvids</taxon>
        <taxon>Malvales</taxon>
        <taxon>Malvaceae</taxon>
        <taxon>Malvoideae</taxon>
        <taxon>Gossypium</taxon>
    </lineage>
</organism>
<feature type="region of interest" description="Disordered" evidence="1">
    <location>
        <begin position="116"/>
        <end position="137"/>
    </location>
</feature>
<dbReference type="Pfam" id="PF07800">
    <property type="entry name" value="DUF1644"/>
    <property type="match status" value="1"/>
</dbReference>
<dbReference type="EMBL" id="CM001748">
    <property type="protein sequence ID" value="KJB56622.1"/>
    <property type="molecule type" value="Genomic_DNA"/>
</dbReference>
<dbReference type="EMBL" id="JABEZZ010000009">
    <property type="protein sequence ID" value="MBA0594852.1"/>
    <property type="molecule type" value="Genomic_DNA"/>
</dbReference>
<dbReference type="Proteomes" id="UP000032304">
    <property type="component" value="Chromosome 9"/>
</dbReference>
<evidence type="ECO:0000313" key="5">
    <source>
        <dbReference type="Proteomes" id="UP000593578"/>
    </source>
</evidence>
<evidence type="ECO:0000313" key="2">
    <source>
        <dbReference type="EMBL" id="KJB56622.1"/>
    </source>
</evidence>
<dbReference type="Gramene" id="KJB56622">
    <property type="protein sequence ID" value="KJB56622"/>
    <property type="gene ID" value="B456_009G129800"/>
</dbReference>
<evidence type="ECO:0000313" key="4">
    <source>
        <dbReference type="Proteomes" id="UP000032304"/>
    </source>
</evidence>
<feature type="compositionally biased region" description="Basic and acidic residues" evidence="1">
    <location>
        <begin position="284"/>
        <end position="295"/>
    </location>
</feature>
<dbReference type="PANTHER" id="PTHR31197">
    <property type="entry name" value="OS01G0612600 PROTEIN"/>
    <property type="match status" value="1"/>
</dbReference>
<accession>A0A0D2QEW5</accession>
<reference evidence="3 5" key="2">
    <citation type="journal article" date="2019" name="Genome Biol. Evol.">
        <title>Insights into the evolution of the New World diploid cottons (Gossypium, subgenus Houzingenia) based on genome sequencing.</title>
        <authorList>
            <person name="Grover C.E."/>
            <person name="Arick M.A. 2nd"/>
            <person name="Thrash A."/>
            <person name="Conover J.L."/>
            <person name="Sanders W.S."/>
            <person name="Peterson D.G."/>
            <person name="Frelichowski J.E."/>
            <person name="Scheffler J.A."/>
            <person name="Scheffler B.E."/>
            <person name="Wendel J.F."/>
        </authorList>
    </citation>
    <scope>NUCLEOTIDE SEQUENCE [LARGE SCALE GENOMIC DNA]</scope>
    <source>
        <strain evidence="3">8</strain>
        <tissue evidence="3">Leaf</tissue>
    </source>
</reference>
<dbReference type="Gramene" id="KJB56617">
    <property type="protein sequence ID" value="KJB56617"/>
    <property type="gene ID" value="B456_009G129800"/>
</dbReference>
<dbReference type="EMBL" id="CM001748">
    <property type="protein sequence ID" value="KJB56621.1"/>
    <property type="molecule type" value="Genomic_DNA"/>
</dbReference>
<dbReference type="KEGG" id="gra:105769827"/>
<dbReference type="Gene3D" id="3.30.40.10">
    <property type="entry name" value="Zinc/RING finger domain, C3HC4 (zinc finger)"/>
    <property type="match status" value="1"/>
</dbReference>
<protein>
    <submittedName>
        <fullName evidence="2">Uncharacterized protein</fullName>
    </submittedName>
</protein>
<sequence>MPKDRRVGSFFFERSRVSPYPCSSRGRDAKQCQHEDPLELEFGLEDVKEWEDARCPICMEHPHNAVLLRCSSFEKGCRPFMCNTSYRHSNCLDQFCKSSVSSPSTAMLQEIPLGNLTSTSDGWRNPPPFFDQQTEAGSDKQPKLLCPLCRGEIYGWSVVEAARQFMNSKPRSCSSETCDFTGTYGELRKHARSAHPLVRPTEVDPERQRDWSRLERERDYEDMLSSIQPVAREESNGESISDLEDFRSWLTINLAYLTLALEFISDSRNNEHDRFRRRPGNRRFRYDRESDHGTRENNSSTPDRALFGHRNNPTPEERVPGRHRGSQGILHWRNRNSPSDRIPQGRRQSSQADRTHRGQGGLRWRTPRWSTFNDGQ</sequence>
<feature type="region of interest" description="Disordered" evidence="1">
    <location>
        <begin position="283"/>
        <end position="376"/>
    </location>
</feature>
<proteinExistence type="predicted"/>
<dbReference type="OrthoDB" id="1921166at2759"/>
<dbReference type="Gramene" id="KJB56621">
    <property type="protein sequence ID" value="KJB56621"/>
    <property type="gene ID" value="B456_009G129800"/>
</dbReference>